<evidence type="ECO:0000256" key="6">
    <source>
        <dbReference type="SAM" id="SignalP"/>
    </source>
</evidence>
<evidence type="ECO:0000256" key="4">
    <source>
        <dbReference type="PROSITE-ProRule" id="PRU00261"/>
    </source>
</evidence>
<evidence type="ECO:0000256" key="2">
    <source>
        <dbReference type="ARBA" id="ARBA00022729"/>
    </source>
</evidence>
<dbReference type="InterPro" id="IPR018371">
    <property type="entry name" value="Chitin-binding_1_CS"/>
</dbReference>
<organism evidence="9 10">
    <name type="scientific">Anisodus tanguticus</name>
    <dbReference type="NCBI Taxonomy" id="243964"/>
    <lineage>
        <taxon>Eukaryota</taxon>
        <taxon>Viridiplantae</taxon>
        <taxon>Streptophyta</taxon>
        <taxon>Embryophyta</taxon>
        <taxon>Tracheophyta</taxon>
        <taxon>Spermatophyta</taxon>
        <taxon>Magnoliopsida</taxon>
        <taxon>eudicotyledons</taxon>
        <taxon>Gunneridae</taxon>
        <taxon>Pentapetalae</taxon>
        <taxon>asterids</taxon>
        <taxon>lamiids</taxon>
        <taxon>Solanales</taxon>
        <taxon>Solanaceae</taxon>
        <taxon>Solanoideae</taxon>
        <taxon>Hyoscyameae</taxon>
        <taxon>Anisodus</taxon>
    </lineage>
</organism>
<feature type="domain" description="Chitin-binding type-1" evidence="7">
    <location>
        <begin position="20"/>
        <end position="61"/>
    </location>
</feature>
<evidence type="ECO:0000256" key="1">
    <source>
        <dbReference type="ARBA" id="ARBA00022669"/>
    </source>
</evidence>
<proteinExistence type="predicted"/>
<name>A0AAE1VHC8_9SOLA</name>
<dbReference type="InterPro" id="IPR036861">
    <property type="entry name" value="Endochitinase-like_sf"/>
</dbReference>
<gene>
    <name evidence="8" type="ORF">RND71_009588</name>
    <name evidence="9" type="ORF">RND71_009593</name>
</gene>
<feature type="signal peptide" evidence="6">
    <location>
        <begin position="1"/>
        <end position="20"/>
    </location>
</feature>
<dbReference type="InterPro" id="IPR001002">
    <property type="entry name" value="Chitin-bd_1"/>
</dbReference>
<feature type="disulfide bond" evidence="4">
    <location>
        <begin position="23"/>
        <end position="38"/>
    </location>
</feature>
<keyword evidence="3 4" id="KW-1015">Disulfide bond</keyword>
<evidence type="ECO:0000256" key="3">
    <source>
        <dbReference type="ARBA" id="ARBA00023157"/>
    </source>
</evidence>
<keyword evidence="1 4" id="KW-0147">Chitin-binding</keyword>
<comment type="caution">
    <text evidence="9">The sequence shown here is derived from an EMBL/GenBank/DDBJ whole genome shotgun (WGS) entry which is preliminary data.</text>
</comment>
<dbReference type="PROSITE" id="PS00026">
    <property type="entry name" value="CHIT_BIND_I_1"/>
    <property type="match status" value="1"/>
</dbReference>
<feature type="disulfide bond" evidence="4">
    <location>
        <begin position="37"/>
        <end position="51"/>
    </location>
</feature>
<evidence type="ECO:0000313" key="10">
    <source>
        <dbReference type="Proteomes" id="UP001291623"/>
    </source>
</evidence>
<accession>A0AAE1VHC8</accession>
<keyword evidence="2 6" id="KW-0732">Signal</keyword>
<keyword evidence="10" id="KW-1185">Reference proteome</keyword>
<dbReference type="EMBL" id="JAVYJV010000005">
    <property type="protein sequence ID" value="KAK4370118.1"/>
    <property type="molecule type" value="Genomic_DNA"/>
</dbReference>
<protein>
    <recommendedName>
        <fullName evidence="7">Chitin-binding type-1 domain-containing protein</fullName>
    </recommendedName>
</protein>
<dbReference type="SUPFAM" id="SSF57016">
    <property type="entry name" value="Plant lectins/antimicrobial peptides"/>
    <property type="match status" value="1"/>
</dbReference>
<dbReference type="Proteomes" id="UP001291623">
    <property type="component" value="Unassembled WGS sequence"/>
</dbReference>
<dbReference type="AlphaFoldDB" id="A0AAE1VHC8"/>
<feature type="compositionally biased region" description="Basic and acidic residues" evidence="5">
    <location>
        <begin position="72"/>
        <end position="86"/>
    </location>
</feature>
<feature type="disulfide bond" evidence="4">
    <location>
        <begin position="55"/>
        <end position="59"/>
    </location>
</feature>
<dbReference type="GO" id="GO:0008061">
    <property type="term" value="F:chitin binding"/>
    <property type="evidence" value="ECO:0007669"/>
    <property type="project" value="UniProtKB-UniRule"/>
</dbReference>
<dbReference type="EMBL" id="JAVYJV010000005">
    <property type="protein sequence ID" value="KAK4370113.1"/>
    <property type="molecule type" value="Genomic_DNA"/>
</dbReference>
<dbReference type="PROSITE" id="PS50941">
    <property type="entry name" value="CHIT_BIND_I_2"/>
    <property type="match status" value="1"/>
</dbReference>
<evidence type="ECO:0000313" key="8">
    <source>
        <dbReference type="EMBL" id="KAK4370113.1"/>
    </source>
</evidence>
<dbReference type="PRINTS" id="PR00451">
    <property type="entry name" value="CHITINBINDNG"/>
</dbReference>
<evidence type="ECO:0000256" key="5">
    <source>
        <dbReference type="SAM" id="MobiDB-lite"/>
    </source>
</evidence>
<feature type="disulfide bond" evidence="4">
    <location>
        <begin position="32"/>
        <end position="44"/>
    </location>
</feature>
<dbReference type="SMART" id="SM00270">
    <property type="entry name" value="ChtBD1"/>
    <property type="match status" value="1"/>
</dbReference>
<evidence type="ECO:0000259" key="7">
    <source>
        <dbReference type="PROSITE" id="PS50941"/>
    </source>
</evidence>
<dbReference type="CDD" id="cd00035">
    <property type="entry name" value="ChtBD1"/>
    <property type="match status" value="1"/>
</dbReference>
<feature type="chain" id="PRO_5042443003" description="Chitin-binding type-1 domain-containing protein" evidence="6">
    <location>
        <begin position="21"/>
        <end position="86"/>
    </location>
</feature>
<feature type="region of interest" description="Disordered" evidence="5">
    <location>
        <begin position="64"/>
        <end position="86"/>
    </location>
</feature>
<reference evidence="9" key="1">
    <citation type="submission" date="2023-12" db="EMBL/GenBank/DDBJ databases">
        <title>Genome assembly of Anisodus tanguticus.</title>
        <authorList>
            <person name="Wang Y.-J."/>
        </authorList>
    </citation>
    <scope>NUCLEOTIDE SEQUENCE</scope>
    <source>
        <strain evidence="9">KB-2021</strain>
        <tissue evidence="9">Leaf</tissue>
    </source>
</reference>
<dbReference type="Gene3D" id="3.30.60.10">
    <property type="entry name" value="Endochitinase-like"/>
    <property type="match status" value="1"/>
</dbReference>
<sequence length="86" mass="9215">MKFHVVIVMILALLLTTASAQQCGRQARGRSCANGLCCSQYGFCGTTRAYCGVGCQRNCHRYATNTTGGEGENVKDDEHKNNGGPN</sequence>
<dbReference type="Pfam" id="PF00187">
    <property type="entry name" value="Chitin_bind_1"/>
    <property type="match status" value="1"/>
</dbReference>
<evidence type="ECO:0000313" key="9">
    <source>
        <dbReference type="EMBL" id="KAK4370118.1"/>
    </source>
</evidence>